<dbReference type="EMBL" id="CP017634">
    <property type="protein sequence ID" value="ATW27369.1"/>
    <property type="molecule type" value="Genomic_DNA"/>
</dbReference>
<feature type="region of interest" description="Disordered" evidence="1">
    <location>
        <begin position="263"/>
        <end position="293"/>
    </location>
</feature>
<dbReference type="InterPro" id="IPR036197">
    <property type="entry name" value="NarG-like_sf"/>
</dbReference>
<organism evidence="3 4">
    <name type="scientific">Formimonas warabiya</name>
    <dbReference type="NCBI Taxonomy" id="1761012"/>
    <lineage>
        <taxon>Bacteria</taxon>
        <taxon>Bacillati</taxon>
        <taxon>Bacillota</taxon>
        <taxon>Clostridia</taxon>
        <taxon>Eubacteriales</taxon>
        <taxon>Peptococcaceae</taxon>
        <taxon>Candidatus Formimonas</taxon>
    </lineage>
</organism>
<protein>
    <submittedName>
        <fullName evidence="3">Nitrate reductase gamma subunit</fullName>
    </submittedName>
</protein>
<keyword evidence="2" id="KW-1133">Transmembrane helix</keyword>
<feature type="transmembrane region" description="Helical" evidence="2">
    <location>
        <begin position="207"/>
        <end position="225"/>
    </location>
</feature>
<reference evidence="3 4" key="1">
    <citation type="submission" date="2016-10" db="EMBL/GenBank/DDBJ databases">
        <title>Complete Genome Sequence of Peptococcaceae strain DCMF.</title>
        <authorList>
            <person name="Edwards R.J."/>
            <person name="Holland S.I."/>
            <person name="Deshpande N.P."/>
            <person name="Wong Y.K."/>
            <person name="Ertan H."/>
            <person name="Manefield M."/>
            <person name="Russell T.L."/>
            <person name="Lee M.J."/>
        </authorList>
    </citation>
    <scope>NUCLEOTIDE SEQUENCE [LARGE SCALE GENOMIC DNA]</scope>
    <source>
        <strain evidence="3 4">DCMF</strain>
    </source>
</reference>
<dbReference type="SUPFAM" id="SSF103501">
    <property type="entry name" value="Respiratory nitrate reductase 1 gamma chain"/>
    <property type="match status" value="1"/>
</dbReference>
<keyword evidence="4" id="KW-1185">Reference proteome</keyword>
<sequence length="293" mass="33921">MVLVIFLYLSFLAFIGFSVQKALAFAKMPMHGRWELYPVPKEKGKGHYGGSYYEEVKWWTRPRETSRWEELVDMGKEILFIKKLFQNQRPFWWLSYALHLGIYFIFCWFVLLFVHFFLPVQILSFLIVFTGSLGMVLVAVGSAGLLLKRMVHHEFKIYTTAQEYFNLAFLFVVAATGFLSWIQDGAFQYGQELMKSMLTWAPFSPDPMVAIHLTLFGLLMIYIPLTKMSHYVGKFFTFHQVLWDNEPFIPGNEIARKVKEAQTYAPEKSWSGPHYPGTASKTEERKEGGAIGG</sequence>
<feature type="transmembrane region" description="Helical" evidence="2">
    <location>
        <begin position="91"/>
        <end position="116"/>
    </location>
</feature>
<evidence type="ECO:0000256" key="1">
    <source>
        <dbReference type="SAM" id="MobiDB-lite"/>
    </source>
</evidence>
<feature type="transmembrane region" description="Helical" evidence="2">
    <location>
        <begin position="167"/>
        <end position="187"/>
    </location>
</feature>
<dbReference type="Gene3D" id="1.20.950.20">
    <property type="entry name" value="Transmembrane di-heme cytochromes, Chain C"/>
    <property type="match status" value="1"/>
</dbReference>
<evidence type="ECO:0000313" key="3">
    <source>
        <dbReference type="EMBL" id="ATW27369.1"/>
    </source>
</evidence>
<feature type="transmembrane region" description="Helical" evidence="2">
    <location>
        <begin position="122"/>
        <end position="147"/>
    </location>
</feature>
<feature type="compositionally biased region" description="Basic and acidic residues" evidence="1">
    <location>
        <begin position="281"/>
        <end position="293"/>
    </location>
</feature>
<keyword evidence="2" id="KW-0472">Membrane</keyword>
<dbReference type="AlphaFoldDB" id="A0A3G1KYD1"/>
<name>A0A3G1KYD1_FORW1</name>
<dbReference type="OrthoDB" id="128617at2"/>
<keyword evidence="2" id="KW-0812">Transmembrane</keyword>
<proteinExistence type="predicted"/>
<gene>
    <name evidence="3" type="ORF">DCMF_23775</name>
</gene>
<evidence type="ECO:0000256" key="2">
    <source>
        <dbReference type="SAM" id="Phobius"/>
    </source>
</evidence>
<dbReference type="RefSeq" id="WP_148136721.1">
    <property type="nucleotide sequence ID" value="NZ_CP017634.1"/>
</dbReference>
<accession>A0A3G1KYD1</accession>
<dbReference type="KEGG" id="fwa:DCMF_23775"/>
<dbReference type="Proteomes" id="UP000323521">
    <property type="component" value="Chromosome"/>
</dbReference>
<feature type="transmembrane region" description="Helical" evidence="2">
    <location>
        <begin position="6"/>
        <end position="26"/>
    </location>
</feature>
<evidence type="ECO:0000313" key="4">
    <source>
        <dbReference type="Proteomes" id="UP000323521"/>
    </source>
</evidence>